<dbReference type="GO" id="GO:0005829">
    <property type="term" value="C:cytosol"/>
    <property type="evidence" value="ECO:0007669"/>
    <property type="project" value="TreeGrafter"/>
</dbReference>
<protein>
    <submittedName>
        <fullName evidence="1">Gamma-glutamyl-gamma-aminobutyrate hydrolase family protein</fullName>
    </submittedName>
</protein>
<dbReference type="GO" id="GO:0033969">
    <property type="term" value="F:gamma-glutamyl-gamma-aminobutyrate hydrolase activity"/>
    <property type="evidence" value="ECO:0007669"/>
    <property type="project" value="TreeGrafter"/>
</dbReference>
<comment type="caution">
    <text evidence="1">The sequence shown here is derived from an EMBL/GenBank/DDBJ whole genome shotgun (WGS) entry which is preliminary data.</text>
</comment>
<dbReference type="AlphaFoldDB" id="A0A4V3TV43"/>
<accession>A0A4V3TV43</accession>
<dbReference type="Pfam" id="PF07722">
    <property type="entry name" value="Peptidase_C26"/>
    <property type="match status" value="1"/>
</dbReference>
<dbReference type="Gene3D" id="3.40.50.880">
    <property type="match status" value="1"/>
</dbReference>
<dbReference type="CDD" id="cd01745">
    <property type="entry name" value="GATase1_2"/>
    <property type="match status" value="1"/>
</dbReference>
<gene>
    <name evidence="1" type="ORF">ESZ54_04480</name>
</gene>
<evidence type="ECO:0000313" key="1">
    <source>
        <dbReference type="EMBL" id="THB61479.1"/>
    </source>
</evidence>
<dbReference type="InterPro" id="IPR011697">
    <property type="entry name" value="Peptidase_C26"/>
</dbReference>
<dbReference type="PROSITE" id="PS51273">
    <property type="entry name" value="GATASE_TYPE_1"/>
    <property type="match status" value="1"/>
</dbReference>
<dbReference type="Proteomes" id="UP000310506">
    <property type="component" value="Unassembled WGS sequence"/>
</dbReference>
<organism evidence="1 2">
    <name type="scientific">Vagococcus silagei</name>
    <dbReference type="NCBI Taxonomy" id="2508885"/>
    <lineage>
        <taxon>Bacteria</taxon>
        <taxon>Bacillati</taxon>
        <taxon>Bacillota</taxon>
        <taxon>Bacilli</taxon>
        <taxon>Lactobacillales</taxon>
        <taxon>Enterococcaceae</taxon>
        <taxon>Vagococcus</taxon>
    </lineage>
</organism>
<dbReference type="InterPro" id="IPR029062">
    <property type="entry name" value="Class_I_gatase-like"/>
</dbReference>
<evidence type="ECO:0000313" key="2">
    <source>
        <dbReference type="Proteomes" id="UP000310506"/>
    </source>
</evidence>
<proteinExistence type="predicted"/>
<reference evidence="1 2" key="1">
    <citation type="submission" date="2019-01" db="EMBL/GenBank/DDBJ databases">
        <title>Vagococcus silagei sp. nov. isolated from brewer's grain.</title>
        <authorList>
            <person name="Guu J.-R."/>
        </authorList>
    </citation>
    <scope>NUCLEOTIDE SEQUENCE [LARGE SCALE GENOMIC DNA]</scope>
    <source>
        <strain evidence="1 2">2B-2</strain>
    </source>
</reference>
<sequence>MKNRIGITANEIMDSGEILHNLEINYLPAGYSKGVAQAGGLPVLIPISEDLKDIRQYVSMIDKLILTGGQNVSPEFYQEKPIFSETLMMKKRDIFELALIEEAIKQDKPIFGICRGMQLLNVYFGGSLIQDLSQRVEEPVKHMQAPISNDIPTHWITTEKGSILNGIYGPKAKVNSFHFQAVNRIGNNLRVTANSEDGIVEGIESHGLRQKIVGVQWHPDFSYKVLEQERRAFNFVVNEM</sequence>
<dbReference type="GO" id="GO:0006598">
    <property type="term" value="P:polyamine catabolic process"/>
    <property type="evidence" value="ECO:0007669"/>
    <property type="project" value="TreeGrafter"/>
</dbReference>
<keyword evidence="2" id="KW-1185">Reference proteome</keyword>
<dbReference type="RefSeq" id="WP_136136490.1">
    <property type="nucleotide sequence ID" value="NZ_SDGV01000011.1"/>
</dbReference>
<dbReference type="EMBL" id="SDGV01000011">
    <property type="protein sequence ID" value="THB61479.1"/>
    <property type="molecule type" value="Genomic_DNA"/>
</dbReference>
<dbReference type="PANTHER" id="PTHR43235:SF1">
    <property type="entry name" value="GLUTAMINE AMIDOTRANSFERASE PB2B2.05-RELATED"/>
    <property type="match status" value="1"/>
</dbReference>
<name>A0A4V3TV43_9ENTE</name>
<dbReference type="SUPFAM" id="SSF52317">
    <property type="entry name" value="Class I glutamine amidotransferase-like"/>
    <property type="match status" value="1"/>
</dbReference>
<dbReference type="PANTHER" id="PTHR43235">
    <property type="entry name" value="GLUTAMINE AMIDOTRANSFERASE PB2B2.05-RELATED"/>
    <property type="match status" value="1"/>
</dbReference>
<dbReference type="OrthoDB" id="9813383at2"/>
<keyword evidence="1" id="KW-0378">Hydrolase</keyword>
<dbReference type="InterPro" id="IPR044668">
    <property type="entry name" value="PuuD-like"/>
</dbReference>